<dbReference type="SUPFAM" id="SSF81464">
    <property type="entry name" value="Cytochrome c oxidase subunit II-like, transmembrane region"/>
    <property type="match status" value="1"/>
</dbReference>
<keyword evidence="4 13" id="KW-0679">Respiratory chain</keyword>
<sequence length="263" mass="30563">MIKRFLRWMPSFWALLFLAVPVMGVATFVLADHYNIWLPRDVSEHGRTIDQLFFFILYLTGIVFIVTEVVLFYFAWKYDAKHNSKPVEFSHGSHSLEVVWTILPAVTLLFIAIYQMDAWAAAKMRPPEIPFTCEVTGRQFNWDFRYPGPDNVLYTPDDIVRTDGNLYLPYGEEVLLKITSADVLHSFFLPNLRLKQDVIPGMDQKMWFRATDGGSFDIVCAELCGWGHYKMKGRIHLLKPEQFAAKLEELRQEQNTMRVAEAK</sequence>
<feature type="transmembrane region" description="Helical" evidence="15">
    <location>
        <begin position="52"/>
        <end position="76"/>
    </location>
</feature>
<dbReference type="InterPro" id="IPR001505">
    <property type="entry name" value="Copper_CuA"/>
</dbReference>
<evidence type="ECO:0000256" key="13">
    <source>
        <dbReference type="RuleBase" id="RU000456"/>
    </source>
</evidence>
<dbReference type="Proteomes" id="UP000317909">
    <property type="component" value="Chromosome"/>
</dbReference>
<dbReference type="AlphaFoldDB" id="A0A517U327"/>
<proteinExistence type="inferred from homology"/>
<evidence type="ECO:0000259" key="17">
    <source>
        <dbReference type="PROSITE" id="PS50999"/>
    </source>
</evidence>
<dbReference type="InterPro" id="IPR036257">
    <property type="entry name" value="Cyt_c_oxidase_su2_TM_sf"/>
</dbReference>
<dbReference type="GO" id="GO:0005507">
    <property type="term" value="F:copper ion binding"/>
    <property type="evidence" value="ECO:0007669"/>
    <property type="project" value="InterPro"/>
</dbReference>
<dbReference type="PROSITE" id="PS50999">
    <property type="entry name" value="COX2_TM"/>
    <property type="match status" value="1"/>
</dbReference>
<evidence type="ECO:0000256" key="5">
    <source>
        <dbReference type="ARBA" id="ARBA00022692"/>
    </source>
</evidence>
<dbReference type="Gene3D" id="1.10.287.90">
    <property type="match status" value="1"/>
</dbReference>
<evidence type="ECO:0000256" key="4">
    <source>
        <dbReference type="ARBA" id="ARBA00022660"/>
    </source>
</evidence>
<comment type="function">
    <text evidence="12 14">Subunits I and II form the functional core of the enzyme complex. Electrons originating in cytochrome c are transferred via heme a and Cu(A) to the binuclear center formed by heme a3 and Cu(B).</text>
</comment>
<dbReference type="PROSITE" id="PS50857">
    <property type="entry name" value="COX2_CUA"/>
    <property type="match status" value="1"/>
</dbReference>
<keyword evidence="9 15" id="KW-1133">Transmembrane helix</keyword>
<dbReference type="InterPro" id="IPR011759">
    <property type="entry name" value="Cyt_c_oxidase_su2_TM_dom"/>
</dbReference>
<keyword evidence="18" id="KW-0560">Oxidoreductase</keyword>
<comment type="similarity">
    <text evidence="2 13">Belongs to the cytochrome c oxidase subunit 2 family.</text>
</comment>
<dbReference type="PROSITE" id="PS00078">
    <property type="entry name" value="COX2"/>
    <property type="match status" value="1"/>
</dbReference>
<comment type="subcellular location">
    <subcellularLocation>
        <location evidence="13">Cell membrane</location>
        <topology evidence="13">Multi-pass membrane protein</topology>
    </subcellularLocation>
    <subcellularLocation>
        <location evidence="1">Membrane</location>
        <topology evidence="1">Multi-pass membrane protein</topology>
    </subcellularLocation>
</comment>
<feature type="domain" description="Cytochrome oxidase subunit II copper A binding" evidence="16">
    <location>
        <begin position="128"/>
        <end position="249"/>
    </location>
</feature>
<keyword evidence="10 14" id="KW-0186">Copper</keyword>
<evidence type="ECO:0000313" key="19">
    <source>
        <dbReference type="Proteomes" id="UP000317909"/>
    </source>
</evidence>
<dbReference type="Gene3D" id="2.60.40.420">
    <property type="entry name" value="Cupredoxins - blue copper proteins"/>
    <property type="match status" value="1"/>
</dbReference>
<dbReference type="PANTHER" id="PTHR22888:SF9">
    <property type="entry name" value="CYTOCHROME C OXIDASE SUBUNIT 2"/>
    <property type="match status" value="1"/>
</dbReference>
<evidence type="ECO:0000256" key="9">
    <source>
        <dbReference type="ARBA" id="ARBA00022989"/>
    </source>
</evidence>
<dbReference type="InterPro" id="IPR002429">
    <property type="entry name" value="CcO_II-like_C"/>
</dbReference>
<feature type="domain" description="Cytochrome oxidase subunit II transmembrane region profile" evidence="17">
    <location>
        <begin position="30"/>
        <end position="126"/>
    </location>
</feature>
<dbReference type="GO" id="GO:0042773">
    <property type="term" value="P:ATP synthesis coupled electron transport"/>
    <property type="evidence" value="ECO:0007669"/>
    <property type="project" value="TreeGrafter"/>
</dbReference>
<evidence type="ECO:0000259" key="16">
    <source>
        <dbReference type="PROSITE" id="PS50857"/>
    </source>
</evidence>
<dbReference type="EMBL" id="CP036339">
    <property type="protein sequence ID" value="QDT75021.1"/>
    <property type="molecule type" value="Genomic_DNA"/>
</dbReference>
<keyword evidence="7" id="KW-1278">Translocase</keyword>
<accession>A0A517U327</accession>
<feature type="transmembrane region" description="Helical" evidence="15">
    <location>
        <begin position="12"/>
        <end position="31"/>
    </location>
</feature>
<dbReference type="PANTHER" id="PTHR22888">
    <property type="entry name" value="CYTOCHROME C OXIDASE, SUBUNIT II"/>
    <property type="match status" value="1"/>
</dbReference>
<feature type="transmembrane region" description="Helical" evidence="15">
    <location>
        <begin position="96"/>
        <end position="114"/>
    </location>
</feature>
<name>A0A517U327_9BACT</name>
<evidence type="ECO:0000256" key="1">
    <source>
        <dbReference type="ARBA" id="ARBA00004141"/>
    </source>
</evidence>
<dbReference type="InterPro" id="IPR014222">
    <property type="entry name" value="Cyt_c_oxidase_su2"/>
</dbReference>
<evidence type="ECO:0000313" key="18">
    <source>
        <dbReference type="EMBL" id="QDT75021.1"/>
    </source>
</evidence>
<evidence type="ECO:0000256" key="6">
    <source>
        <dbReference type="ARBA" id="ARBA00022723"/>
    </source>
</evidence>
<protein>
    <recommendedName>
        <fullName evidence="14">Cytochrome c oxidase subunit 2</fullName>
        <ecNumber evidence="14">7.1.1.9</ecNumber>
    </recommendedName>
</protein>
<dbReference type="EC" id="7.1.1.9" evidence="14"/>
<organism evidence="18 19">
    <name type="scientific">Lacipirellula limnantheis</name>
    <dbReference type="NCBI Taxonomy" id="2528024"/>
    <lineage>
        <taxon>Bacteria</taxon>
        <taxon>Pseudomonadati</taxon>
        <taxon>Planctomycetota</taxon>
        <taxon>Planctomycetia</taxon>
        <taxon>Pirellulales</taxon>
        <taxon>Lacipirellulaceae</taxon>
        <taxon>Lacipirellula</taxon>
    </lineage>
</organism>
<gene>
    <name evidence="18" type="primary">ctaC_2</name>
    <name evidence="18" type="ORF">I41_42290</name>
</gene>
<dbReference type="InterPro" id="IPR045187">
    <property type="entry name" value="CcO_II"/>
</dbReference>
<evidence type="ECO:0000256" key="11">
    <source>
        <dbReference type="ARBA" id="ARBA00023136"/>
    </source>
</evidence>
<dbReference type="Pfam" id="PF00116">
    <property type="entry name" value="COX2"/>
    <property type="match status" value="1"/>
</dbReference>
<evidence type="ECO:0000256" key="10">
    <source>
        <dbReference type="ARBA" id="ARBA00023008"/>
    </source>
</evidence>
<keyword evidence="3 13" id="KW-0813">Transport</keyword>
<keyword evidence="19" id="KW-1185">Reference proteome</keyword>
<dbReference type="RefSeq" id="WP_246133709.1">
    <property type="nucleotide sequence ID" value="NZ_CP036339.1"/>
</dbReference>
<keyword evidence="8 13" id="KW-0249">Electron transport</keyword>
<evidence type="ECO:0000256" key="14">
    <source>
        <dbReference type="RuleBase" id="RU004024"/>
    </source>
</evidence>
<evidence type="ECO:0000256" key="15">
    <source>
        <dbReference type="SAM" id="Phobius"/>
    </source>
</evidence>
<comment type="cofactor">
    <cofactor evidence="14">
        <name>Cu cation</name>
        <dbReference type="ChEBI" id="CHEBI:23378"/>
    </cofactor>
    <text evidence="14">Binds a copper A center.</text>
</comment>
<dbReference type="NCBIfam" id="TIGR02866">
    <property type="entry name" value="CoxB"/>
    <property type="match status" value="1"/>
</dbReference>
<dbReference type="InterPro" id="IPR008972">
    <property type="entry name" value="Cupredoxin"/>
</dbReference>
<evidence type="ECO:0000256" key="7">
    <source>
        <dbReference type="ARBA" id="ARBA00022967"/>
    </source>
</evidence>
<comment type="catalytic activity">
    <reaction evidence="14">
        <text>4 Fe(II)-[cytochrome c] + O2 + 8 H(+)(in) = 4 Fe(III)-[cytochrome c] + 2 H2O + 4 H(+)(out)</text>
        <dbReference type="Rhea" id="RHEA:11436"/>
        <dbReference type="Rhea" id="RHEA-COMP:10350"/>
        <dbReference type="Rhea" id="RHEA-COMP:14399"/>
        <dbReference type="ChEBI" id="CHEBI:15377"/>
        <dbReference type="ChEBI" id="CHEBI:15378"/>
        <dbReference type="ChEBI" id="CHEBI:15379"/>
        <dbReference type="ChEBI" id="CHEBI:29033"/>
        <dbReference type="ChEBI" id="CHEBI:29034"/>
        <dbReference type="EC" id="7.1.1.9"/>
    </reaction>
</comment>
<evidence type="ECO:0000256" key="12">
    <source>
        <dbReference type="ARBA" id="ARBA00024688"/>
    </source>
</evidence>
<evidence type="ECO:0000256" key="2">
    <source>
        <dbReference type="ARBA" id="ARBA00007866"/>
    </source>
</evidence>
<dbReference type="SUPFAM" id="SSF49503">
    <property type="entry name" value="Cupredoxins"/>
    <property type="match status" value="1"/>
</dbReference>
<reference evidence="18 19" key="1">
    <citation type="submission" date="2019-02" db="EMBL/GenBank/DDBJ databases">
        <title>Deep-cultivation of Planctomycetes and their phenomic and genomic characterization uncovers novel biology.</title>
        <authorList>
            <person name="Wiegand S."/>
            <person name="Jogler M."/>
            <person name="Boedeker C."/>
            <person name="Pinto D."/>
            <person name="Vollmers J."/>
            <person name="Rivas-Marin E."/>
            <person name="Kohn T."/>
            <person name="Peeters S.H."/>
            <person name="Heuer A."/>
            <person name="Rast P."/>
            <person name="Oberbeckmann S."/>
            <person name="Bunk B."/>
            <person name="Jeske O."/>
            <person name="Meyerdierks A."/>
            <person name="Storesund J.E."/>
            <person name="Kallscheuer N."/>
            <person name="Luecker S."/>
            <person name="Lage O.M."/>
            <person name="Pohl T."/>
            <person name="Merkel B.J."/>
            <person name="Hornburger P."/>
            <person name="Mueller R.-W."/>
            <person name="Bruemmer F."/>
            <person name="Labrenz M."/>
            <person name="Spormann A.M."/>
            <person name="Op den Camp H."/>
            <person name="Overmann J."/>
            <person name="Amann R."/>
            <person name="Jetten M.S.M."/>
            <person name="Mascher T."/>
            <person name="Medema M.H."/>
            <person name="Devos D.P."/>
            <person name="Kaster A.-K."/>
            <person name="Ovreas L."/>
            <person name="Rohde M."/>
            <person name="Galperin M.Y."/>
            <person name="Jogler C."/>
        </authorList>
    </citation>
    <scope>NUCLEOTIDE SEQUENCE [LARGE SCALE GENOMIC DNA]</scope>
    <source>
        <strain evidence="18 19">I41</strain>
    </source>
</reference>
<dbReference type="GO" id="GO:0016491">
    <property type="term" value="F:oxidoreductase activity"/>
    <property type="evidence" value="ECO:0007669"/>
    <property type="project" value="UniProtKB-KW"/>
</dbReference>
<evidence type="ECO:0000256" key="8">
    <source>
        <dbReference type="ARBA" id="ARBA00022982"/>
    </source>
</evidence>
<keyword evidence="11 15" id="KW-0472">Membrane</keyword>
<dbReference type="Pfam" id="PF02790">
    <property type="entry name" value="COX2_TM"/>
    <property type="match status" value="1"/>
</dbReference>
<dbReference type="GO" id="GO:0004129">
    <property type="term" value="F:cytochrome-c oxidase activity"/>
    <property type="evidence" value="ECO:0007669"/>
    <property type="project" value="UniProtKB-EC"/>
</dbReference>
<keyword evidence="6 14" id="KW-0479">Metal-binding</keyword>
<dbReference type="PRINTS" id="PR01166">
    <property type="entry name" value="CYCOXIDASEII"/>
</dbReference>
<evidence type="ECO:0000256" key="3">
    <source>
        <dbReference type="ARBA" id="ARBA00022448"/>
    </source>
</evidence>
<dbReference type="KEGG" id="llh:I41_42290"/>
<keyword evidence="5 13" id="KW-0812">Transmembrane</keyword>
<dbReference type="GO" id="GO:0005886">
    <property type="term" value="C:plasma membrane"/>
    <property type="evidence" value="ECO:0007669"/>
    <property type="project" value="UniProtKB-SubCell"/>
</dbReference>